<dbReference type="Proteomes" id="UP000198825">
    <property type="component" value="Chromosome I"/>
</dbReference>
<dbReference type="OrthoDB" id="3218134at2"/>
<feature type="coiled-coil region" evidence="2">
    <location>
        <begin position="94"/>
        <end position="121"/>
    </location>
</feature>
<dbReference type="PANTHER" id="PTHR37313:SF1">
    <property type="entry name" value="UPF0749 PROTEIN RV1823"/>
    <property type="match status" value="1"/>
</dbReference>
<name>A0A1H2M2U0_9ACTN</name>
<accession>A0A1H2M2U0</accession>
<dbReference type="Pfam" id="PF05949">
    <property type="entry name" value="DUF881"/>
    <property type="match status" value="1"/>
</dbReference>
<organism evidence="3 4">
    <name type="scientific">Microlunatus sagamiharensis</name>
    <dbReference type="NCBI Taxonomy" id="546874"/>
    <lineage>
        <taxon>Bacteria</taxon>
        <taxon>Bacillati</taxon>
        <taxon>Actinomycetota</taxon>
        <taxon>Actinomycetes</taxon>
        <taxon>Propionibacteriales</taxon>
        <taxon>Propionibacteriaceae</taxon>
        <taxon>Microlunatus</taxon>
    </lineage>
</organism>
<dbReference type="EMBL" id="LT629799">
    <property type="protein sequence ID" value="SDU87432.1"/>
    <property type="molecule type" value="Genomic_DNA"/>
</dbReference>
<evidence type="ECO:0000256" key="1">
    <source>
        <dbReference type="ARBA" id="ARBA00009108"/>
    </source>
</evidence>
<dbReference type="STRING" id="546874.SAMN04488544_1291"/>
<comment type="similarity">
    <text evidence="1">Belongs to the UPF0749 family.</text>
</comment>
<keyword evidence="4" id="KW-1185">Reference proteome</keyword>
<evidence type="ECO:0000256" key="2">
    <source>
        <dbReference type="SAM" id="Coils"/>
    </source>
</evidence>
<dbReference type="PANTHER" id="PTHR37313">
    <property type="entry name" value="UPF0749 PROTEIN RV1825"/>
    <property type="match status" value="1"/>
</dbReference>
<gene>
    <name evidence="3" type="ORF">SAMN04488544_1291</name>
</gene>
<dbReference type="AlphaFoldDB" id="A0A1H2M2U0"/>
<dbReference type="Gene3D" id="3.30.70.1880">
    <property type="entry name" value="Protein of unknown function DUF881"/>
    <property type="match status" value="1"/>
</dbReference>
<reference evidence="4" key="1">
    <citation type="submission" date="2016-10" db="EMBL/GenBank/DDBJ databases">
        <authorList>
            <person name="Varghese N."/>
            <person name="Submissions S."/>
        </authorList>
    </citation>
    <scope>NUCLEOTIDE SEQUENCE [LARGE SCALE GENOMIC DNA]</scope>
    <source>
        <strain evidence="4">DSM 21743</strain>
    </source>
</reference>
<proteinExistence type="inferred from homology"/>
<sequence length="287" mass="30349">MSAPGSAVRGAGRRPDASMDLLNQILREPVDPDYARVAGAADGPDAPVRPPARGRWAAALVLVLAGTLFAVAALQTDRTAPVAATERTELLTRIGDAETQQDALRLQVDDLNHQIDQLRSVALGDDDASRALEAEIDRLGPAVGQAPVTGPGVVIVVDDASGGADDARDQVLDLDLQVLANGLWASGAEAVAINGHRLSSLTAIRGAGDAITVDYRSLTRPYRVEAIGDPRTLQGRLAESAAGAWWNDLSQNRDMTYTTSDADRLVLDSDPGITLRYAQYGEGVQRR</sequence>
<dbReference type="GO" id="GO:0005886">
    <property type="term" value="C:plasma membrane"/>
    <property type="evidence" value="ECO:0007669"/>
    <property type="project" value="TreeGrafter"/>
</dbReference>
<protein>
    <submittedName>
        <fullName evidence="3">Uncharacterized conserved protein YlxW, UPF0749 family</fullName>
    </submittedName>
</protein>
<dbReference type="RefSeq" id="WP_091073730.1">
    <property type="nucleotide sequence ID" value="NZ_LT629799.1"/>
</dbReference>
<keyword evidence="2" id="KW-0175">Coiled coil</keyword>
<evidence type="ECO:0000313" key="3">
    <source>
        <dbReference type="EMBL" id="SDU87432.1"/>
    </source>
</evidence>
<dbReference type="InterPro" id="IPR010273">
    <property type="entry name" value="DUF881"/>
</dbReference>
<evidence type="ECO:0000313" key="4">
    <source>
        <dbReference type="Proteomes" id="UP000198825"/>
    </source>
</evidence>